<evidence type="ECO:0000313" key="2">
    <source>
        <dbReference type="Proteomes" id="UP000179807"/>
    </source>
</evidence>
<dbReference type="VEuPathDB" id="TrichDB:TRFO_15431"/>
<reference evidence="1" key="1">
    <citation type="submission" date="2016-10" db="EMBL/GenBank/DDBJ databases">
        <authorList>
            <person name="Benchimol M."/>
            <person name="Almeida L.G."/>
            <person name="Vasconcelos A.T."/>
            <person name="Perreira-Neves A."/>
            <person name="Rosa I.A."/>
            <person name="Tasca T."/>
            <person name="Bogo M.R."/>
            <person name="de Souza W."/>
        </authorList>
    </citation>
    <scope>NUCLEOTIDE SEQUENCE [LARGE SCALE GENOMIC DNA]</scope>
    <source>
        <strain evidence="1">K</strain>
    </source>
</reference>
<name>A0A1J4KSM8_9EUKA</name>
<dbReference type="RefSeq" id="XP_068367403.1">
    <property type="nucleotide sequence ID" value="XM_068498379.1"/>
</dbReference>
<evidence type="ECO:0008006" key="3">
    <source>
        <dbReference type="Google" id="ProtNLM"/>
    </source>
</evidence>
<keyword evidence="2" id="KW-1185">Reference proteome</keyword>
<dbReference type="InterPro" id="IPR035892">
    <property type="entry name" value="C2_domain_sf"/>
</dbReference>
<evidence type="ECO:0000313" key="1">
    <source>
        <dbReference type="EMBL" id="OHT14267.1"/>
    </source>
</evidence>
<dbReference type="Proteomes" id="UP000179807">
    <property type="component" value="Unassembled WGS sequence"/>
</dbReference>
<dbReference type="GeneID" id="94833083"/>
<protein>
    <recommendedName>
        <fullName evidence="3">C2 domain-containing protein</fullName>
    </recommendedName>
</protein>
<comment type="caution">
    <text evidence="1">The sequence shown here is derived from an EMBL/GenBank/DDBJ whole genome shotgun (WGS) entry which is preliminary data.</text>
</comment>
<sequence length="566" mass="63509">MSDLKLFGINIIKGENMPVEQKLSLCVYLVGAIRTLLIRTSIKSGPNPEWSTNVNFPNPVRGLHLHFEVVSHNKKKEKVVAIGDFDPRIQKIRENQSDVAVMMFVLEKTQPYQDRLTSVYFRIHYMPMIAKPNQPLNILTSGNIPNNPTFFNPFYLTVDPANTIFAKNASENYRTPYELSVALLNENEAKCHVINSGNRIFKGQNSSICGVNHSGTNLSGTITSLSQSIRIDPKIVALSNIKFILVILSSPKYVPLKSVMGNGINPVDAVVTTWSTTEPCGLFQKSQIYNLTSIPHQTMKIGGQFMVNFNDEPIISIVAVGKVNGDQIQFEPFDGQIPNQQMQIAPQDPAEIMNLICKNIKFHKEQKQTVEYRSQIQFPLLIPRSLNSIFNLSSDPVIFARASACLNHNFTAMAVNSNYEQLFVCSKQTPQQGRGSLVFGGQGITADLSKIPANVSFIFFTLFGNSTLYTDLVESKEKSKNKGNKEISAKENSENNLVCFLNNETVLLNQPYMFSRTKNSLMWFALFRDAFGGWGLINVRRGEYATDMNNLRLIFIEVMKKCMTAI</sequence>
<dbReference type="EMBL" id="MLAK01000404">
    <property type="protein sequence ID" value="OHT14267.1"/>
    <property type="molecule type" value="Genomic_DNA"/>
</dbReference>
<gene>
    <name evidence="1" type="ORF">TRFO_15431</name>
</gene>
<proteinExistence type="predicted"/>
<accession>A0A1J4KSM8</accession>
<organism evidence="1 2">
    <name type="scientific">Tritrichomonas foetus</name>
    <dbReference type="NCBI Taxonomy" id="1144522"/>
    <lineage>
        <taxon>Eukaryota</taxon>
        <taxon>Metamonada</taxon>
        <taxon>Parabasalia</taxon>
        <taxon>Tritrichomonadida</taxon>
        <taxon>Tritrichomonadidae</taxon>
        <taxon>Tritrichomonas</taxon>
    </lineage>
</organism>
<dbReference type="AlphaFoldDB" id="A0A1J4KSM8"/>
<dbReference type="SUPFAM" id="SSF49562">
    <property type="entry name" value="C2 domain (Calcium/lipid-binding domain, CaLB)"/>
    <property type="match status" value="1"/>
</dbReference>